<comment type="subcellular location">
    <subcellularLocation>
        <location evidence="1">Cell membrane</location>
        <topology evidence="1">Multi-pass membrane protein</topology>
    </subcellularLocation>
</comment>
<dbReference type="Proteomes" id="UP000050514">
    <property type="component" value="Unassembled WGS sequence"/>
</dbReference>
<keyword evidence="7 12" id="KW-1005">Bacterial flagellum biogenesis</keyword>
<dbReference type="PANTHER" id="PTHR30531:SF12">
    <property type="entry name" value="FLAGELLAR BIOSYNTHETIC PROTEIN FLHB"/>
    <property type="match status" value="1"/>
</dbReference>
<dbReference type="GO" id="GO:0044780">
    <property type="term" value="P:bacterial-type flagellum assembly"/>
    <property type="evidence" value="ECO:0007669"/>
    <property type="project" value="InterPro"/>
</dbReference>
<evidence type="ECO:0000256" key="9">
    <source>
        <dbReference type="ARBA" id="ARBA00022989"/>
    </source>
</evidence>
<keyword evidence="6 12" id="KW-0812">Transmembrane</keyword>
<keyword evidence="5 12" id="KW-1003">Cell membrane</keyword>
<dbReference type="PRINTS" id="PR00950">
    <property type="entry name" value="TYPE3IMSPROT"/>
</dbReference>
<evidence type="ECO:0000256" key="2">
    <source>
        <dbReference type="ARBA" id="ARBA00010690"/>
    </source>
</evidence>
<comment type="similarity">
    <text evidence="2 12">Belongs to the type III secretion exporter family.</text>
</comment>
<dbReference type="NCBIfam" id="TIGR00328">
    <property type="entry name" value="flhB"/>
    <property type="match status" value="1"/>
</dbReference>
<evidence type="ECO:0000313" key="14">
    <source>
        <dbReference type="EMBL" id="KPL77524.1"/>
    </source>
</evidence>
<feature type="compositionally biased region" description="Basic and acidic residues" evidence="13">
    <location>
        <begin position="9"/>
        <end position="20"/>
    </location>
</feature>
<keyword evidence="4 12" id="KW-0813">Transport</keyword>
<dbReference type="InterPro" id="IPR029025">
    <property type="entry name" value="T3SS_substrate_exporter_C"/>
</dbReference>
<comment type="function">
    <text evidence="12">Required for formation of the rod structure in the basal body of the flagellar apparatus. Together with FliI and FliH, may constitute the export apparatus of flagellin.</text>
</comment>
<dbReference type="STRING" id="360411.AC812_02970"/>
<dbReference type="InterPro" id="IPR006135">
    <property type="entry name" value="T3SS_substrate_exporter"/>
</dbReference>
<evidence type="ECO:0000256" key="3">
    <source>
        <dbReference type="ARBA" id="ARBA00021622"/>
    </source>
</evidence>
<protein>
    <recommendedName>
        <fullName evidence="3 12">Flagellar biosynthetic protein FlhB</fullName>
    </recommendedName>
</protein>
<evidence type="ECO:0000256" key="1">
    <source>
        <dbReference type="ARBA" id="ARBA00004651"/>
    </source>
</evidence>
<dbReference type="GO" id="GO:0005886">
    <property type="term" value="C:plasma membrane"/>
    <property type="evidence" value="ECO:0007669"/>
    <property type="project" value="UniProtKB-SubCell"/>
</dbReference>
<name>A0A0P6XVP5_9CHLR</name>
<dbReference type="EMBL" id="LGHJ01000009">
    <property type="protein sequence ID" value="KPL77524.1"/>
    <property type="molecule type" value="Genomic_DNA"/>
</dbReference>
<dbReference type="SUPFAM" id="SSF160544">
    <property type="entry name" value="EscU C-terminal domain-like"/>
    <property type="match status" value="1"/>
</dbReference>
<accession>A0A0P6XVP5</accession>
<dbReference type="AlphaFoldDB" id="A0A0P6XVP5"/>
<evidence type="ECO:0000256" key="6">
    <source>
        <dbReference type="ARBA" id="ARBA00022692"/>
    </source>
</evidence>
<evidence type="ECO:0000256" key="12">
    <source>
        <dbReference type="RuleBase" id="RU364091"/>
    </source>
</evidence>
<proteinExistence type="inferred from homology"/>
<feature type="transmembrane region" description="Helical" evidence="12">
    <location>
        <begin position="188"/>
        <end position="206"/>
    </location>
</feature>
<dbReference type="PANTHER" id="PTHR30531">
    <property type="entry name" value="FLAGELLAR BIOSYNTHETIC PROTEIN FLHB"/>
    <property type="match status" value="1"/>
</dbReference>
<reference evidence="14 15" key="1">
    <citation type="submission" date="2015-07" db="EMBL/GenBank/DDBJ databases">
        <title>Draft genome of Bellilinea caldifistulae DSM 17877.</title>
        <authorList>
            <person name="Hemp J."/>
            <person name="Ward L.M."/>
            <person name="Pace L.A."/>
            <person name="Fischer W.W."/>
        </authorList>
    </citation>
    <scope>NUCLEOTIDE SEQUENCE [LARGE SCALE GENOMIC DNA]</scope>
    <source>
        <strain evidence="14 15">GOMI-1</strain>
    </source>
</reference>
<feature type="transmembrane region" description="Helical" evidence="12">
    <location>
        <begin position="88"/>
        <end position="111"/>
    </location>
</feature>
<evidence type="ECO:0000256" key="13">
    <source>
        <dbReference type="SAM" id="MobiDB-lite"/>
    </source>
</evidence>
<evidence type="ECO:0000256" key="8">
    <source>
        <dbReference type="ARBA" id="ARBA00022927"/>
    </source>
</evidence>
<evidence type="ECO:0000256" key="7">
    <source>
        <dbReference type="ARBA" id="ARBA00022795"/>
    </source>
</evidence>
<evidence type="ECO:0000256" key="11">
    <source>
        <dbReference type="ARBA" id="ARBA00023225"/>
    </source>
</evidence>
<keyword evidence="11 12" id="KW-1006">Bacterial flagellum protein export</keyword>
<dbReference type="Gene3D" id="3.40.1690.10">
    <property type="entry name" value="secretion proteins EscU"/>
    <property type="match status" value="1"/>
</dbReference>
<keyword evidence="9 12" id="KW-1133">Transmembrane helix</keyword>
<dbReference type="Pfam" id="PF01312">
    <property type="entry name" value="Bac_export_2"/>
    <property type="match status" value="1"/>
</dbReference>
<dbReference type="InterPro" id="IPR006136">
    <property type="entry name" value="FlhB"/>
</dbReference>
<dbReference type="RefSeq" id="WP_061913780.1">
    <property type="nucleotide sequence ID" value="NZ_DF967971.1"/>
</dbReference>
<feature type="transmembrane region" description="Helical" evidence="12">
    <location>
        <begin position="132"/>
        <end position="156"/>
    </location>
</feature>
<dbReference type="GO" id="GO:0009306">
    <property type="term" value="P:protein secretion"/>
    <property type="evidence" value="ECO:0007669"/>
    <property type="project" value="InterPro"/>
</dbReference>
<dbReference type="OrthoDB" id="9807950at2"/>
<feature type="region of interest" description="Disordered" evidence="13">
    <location>
        <begin position="1"/>
        <end position="20"/>
    </location>
</feature>
<gene>
    <name evidence="12" type="primary">flhB</name>
    <name evidence="14" type="ORF">AC812_02970</name>
</gene>
<dbReference type="PATRIC" id="fig|360411.5.peg.3468"/>
<dbReference type="Gene3D" id="6.10.250.2080">
    <property type="match status" value="1"/>
</dbReference>
<comment type="caution">
    <text evidence="14">The sequence shown here is derived from an EMBL/GenBank/DDBJ whole genome shotgun (WGS) entry which is preliminary data.</text>
</comment>
<keyword evidence="8 12" id="KW-0653">Protein transport</keyword>
<keyword evidence="15" id="KW-1185">Reference proteome</keyword>
<keyword evidence="10 12" id="KW-0472">Membrane</keyword>
<evidence type="ECO:0000256" key="4">
    <source>
        <dbReference type="ARBA" id="ARBA00022448"/>
    </source>
</evidence>
<evidence type="ECO:0000313" key="15">
    <source>
        <dbReference type="Proteomes" id="UP000050514"/>
    </source>
</evidence>
<organism evidence="14 15">
    <name type="scientific">Bellilinea caldifistulae</name>
    <dbReference type="NCBI Taxonomy" id="360411"/>
    <lineage>
        <taxon>Bacteria</taxon>
        <taxon>Bacillati</taxon>
        <taxon>Chloroflexota</taxon>
        <taxon>Anaerolineae</taxon>
        <taxon>Anaerolineales</taxon>
        <taxon>Anaerolineaceae</taxon>
        <taxon>Bellilinea</taxon>
    </lineage>
</organism>
<comment type="caution">
    <text evidence="12">Lacks conserved residue(s) required for the propagation of feature annotation.</text>
</comment>
<evidence type="ECO:0000256" key="10">
    <source>
        <dbReference type="ARBA" id="ARBA00023136"/>
    </source>
</evidence>
<evidence type="ECO:0000256" key="5">
    <source>
        <dbReference type="ARBA" id="ARBA00022475"/>
    </source>
</evidence>
<sequence length="357" mass="40421">MSNKTEAPTPRRIEEARKEGQVARSQELNTAVLLLAAAFLLRGPGKEINTSFTTLITQSLVQIPSVEIGEKWLLQLVYSIGVQVLPPLGLMLVALMFTAIAVTMGQTRFLWTSKKIGFDFKRLNPINGFKRIFSLRGLVEIIRALLKILVVGWVAYSYLRGHIEDLAVLLQTDFRSALSLFADLAVNLMLRVGAVYLVLAVADYAYQRWDWLRNLRMTKEELKEEYKRSEGDPFLKSRIRAQQRRIARNRMMAKVPKATVVVTNPTHLAIAIEYHEGMNAPRVIAKGALRVAERIVAIAREHNIPIVQNIPLARAMYKTIEIDQEISPDLYLAMAEVLAYVYRLRGRRTAQPQRVGG</sequence>